<gene>
    <name evidence="1" type="ORF">I6K02_24450</name>
</gene>
<dbReference type="RefSeq" id="WP_035974423.1">
    <property type="nucleotide sequence ID" value="NZ_CABVPR010000071.1"/>
</dbReference>
<protein>
    <submittedName>
        <fullName evidence="1">Uncharacterized protein</fullName>
    </submittedName>
</protein>
<evidence type="ECO:0000313" key="1">
    <source>
        <dbReference type="EMBL" id="QRO79679.1"/>
    </source>
</evidence>
<organism evidence="1 2">
    <name type="scientific">Burkholderia dolosa</name>
    <dbReference type="NCBI Taxonomy" id="152500"/>
    <lineage>
        <taxon>Bacteria</taxon>
        <taxon>Pseudomonadati</taxon>
        <taxon>Pseudomonadota</taxon>
        <taxon>Betaproteobacteria</taxon>
        <taxon>Burkholderiales</taxon>
        <taxon>Burkholderiaceae</taxon>
        <taxon>Burkholderia</taxon>
        <taxon>Burkholderia cepacia complex</taxon>
    </lineage>
</organism>
<name>A0A892IFU1_9BURK</name>
<accession>A0A892IFU1</accession>
<dbReference type="EMBL" id="CP069483">
    <property type="protein sequence ID" value="QRO79679.1"/>
    <property type="molecule type" value="Genomic_DNA"/>
</dbReference>
<evidence type="ECO:0000313" key="2">
    <source>
        <dbReference type="Proteomes" id="UP000625568"/>
    </source>
</evidence>
<sequence length="366" mass="41123">MKQPVRIISVRYDCRTKPQRAHDEALDAYVHRVQQIAHNHLCGALAAAFEAVRQDAKKDDPPRVTFVTAPEFYWNVPWNALRNVDDMHALVDLQVDPVRAAIGAVADRFPVHRYGPIVFLPGTVAMLMKHERAADRPDDAPLVGPYESLNFAFVTTNFLPPLAQGNESDPLRRIAIWPKRRTSWIDYGYSVGMLATAHTHTFQLADGTFVDVLKTGDVSPQSMTSEHAPSSPYRGPRLSDSFDNRLGEAPPFGIDICLDYLEWRRHPGNDIKPPHLDDNALVIDFVLSYGVNLSNVAFDVPKSLQYIAHNDGRERKEVAVFAVDRTRTTWNVVPDARCMSRLSPTDRERVAIHEFDVDVPDPTGAQ</sequence>
<proteinExistence type="predicted"/>
<dbReference type="AlphaFoldDB" id="A0A892IFU1"/>
<dbReference type="GeneID" id="93129574"/>
<keyword evidence="2" id="KW-1185">Reference proteome</keyword>
<dbReference type="Proteomes" id="UP000625568">
    <property type="component" value="Chromosome 2"/>
</dbReference>
<reference evidence="1 2" key="1">
    <citation type="submission" date="2021-02" db="EMBL/GenBank/DDBJ databases">
        <title>FDA dAtabase for Regulatory Grade micrObial Sequences (FDA-ARGOS): Supporting development and validation of Infectious Disease Dx tests.</title>
        <authorList>
            <person name="Minogue T."/>
            <person name="Wolcott M."/>
            <person name="Wasieloski L."/>
            <person name="Aguilar W."/>
            <person name="Moore D."/>
            <person name="Jaissle J."/>
            <person name="Tallon L."/>
            <person name="Sadzewicz L."/>
            <person name="Zhao X."/>
            <person name="Boylan J."/>
            <person name="Ott S."/>
            <person name="Bowen H."/>
            <person name="Vavikolanu K."/>
            <person name="Mehta A."/>
            <person name="Aluvathingal J."/>
            <person name="Nadendla S."/>
            <person name="Yan Y."/>
            <person name="Sichtig H."/>
        </authorList>
    </citation>
    <scope>NUCLEOTIDE SEQUENCE [LARGE SCALE GENOMIC DNA]</scope>
    <source>
        <strain evidence="1 2">FDAARGOS_1272</strain>
    </source>
</reference>